<reference evidence="9 10" key="1">
    <citation type="submission" date="2014-07" db="EMBL/GenBank/DDBJ databases">
        <title>Draft Genome Sequence of Gephyronic Acid Producer, Cystobacter violaceus Strain Cb vi76.</title>
        <authorList>
            <person name="Stevens D.C."/>
            <person name="Young J."/>
            <person name="Carmichael R."/>
            <person name="Tan J."/>
            <person name="Taylor R.E."/>
        </authorList>
    </citation>
    <scope>NUCLEOTIDE SEQUENCE [LARGE SCALE GENOMIC DNA]</scope>
    <source>
        <strain evidence="9 10">Cb vi76</strain>
    </source>
</reference>
<protein>
    <submittedName>
        <fullName evidence="9">Peptide ABC transporter permease</fullName>
    </submittedName>
</protein>
<evidence type="ECO:0000256" key="7">
    <source>
        <dbReference type="RuleBase" id="RU363032"/>
    </source>
</evidence>
<keyword evidence="3" id="KW-1003">Cell membrane</keyword>
<dbReference type="PANTHER" id="PTHR30465">
    <property type="entry name" value="INNER MEMBRANE ABC TRANSPORTER"/>
    <property type="match status" value="1"/>
</dbReference>
<dbReference type="PANTHER" id="PTHR30465:SF74">
    <property type="entry name" value="OLIGOPEPTIDE TRANSPORT SYSTEM PERMEASE PROTEIN OPPB"/>
    <property type="match status" value="1"/>
</dbReference>
<keyword evidence="5 7" id="KW-1133">Transmembrane helix</keyword>
<evidence type="ECO:0000259" key="8">
    <source>
        <dbReference type="PROSITE" id="PS50928"/>
    </source>
</evidence>
<dbReference type="GO" id="GO:0055085">
    <property type="term" value="P:transmembrane transport"/>
    <property type="evidence" value="ECO:0007669"/>
    <property type="project" value="InterPro"/>
</dbReference>
<gene>
    <name evidence="9" type="ORF">Q664_35115</name>
</gene>
<dbReference type="InterPro" id="IPR035906">
    <property type="entry name" value="MetI-like_sf"/>
</dbReference>
<evidence type="ECO:0000256" key="3">
    <source>
        <dbReference type="ARBA" id="ARBA00022475"/>
    </source>
</evidence>
<feature type="transmembrane region" description="Helical" evidence="7">
    <location>
        <begin position="126"/>
        <end position="150"/>
    </location>
</feature>
<dbReference type="EMBL" id="JPMI01000247">
    <property type="protein sequence ID" value="KFA89334.1"/>
    <property type="molecule type" value="Genomic_DNA"/>
</dbReference>
<keyword evidence="4 7" id="KW-0812">Transmembrane</keyword>
<evidence type="ECO:0000256" key="2">
    <source>
        <dbReference type="ARBA" id="ARBA00022448"/>
    </source>
</evidence>
<dbReference type="AlphaFoldDB" id="A0A084SLJ9"/>
<comment type="subcellular location">
    <subcellularLocation>
        <location evidence="1 7">Cell membrane</location>
        <topology evidence="1 7">Multi-pass membrane protein</topology>
    </subcellularLocation>
</comment>
<dbReference type="Proteomes" id="UP000028547">
    <property type="component" value="Unassembled WGS sequence"/>
</dbReference>
<evidence type="ECO:0000256" key="4">
    <source>
        <dbReference type="ARBA" id="ARBA00022692"/>
    </source>
</evidence>
<evidence type="ECO:0000313" key="10">
    <source>
        <dbReference type="Proteomes" id="UP000028547"/>
    </source>
</evidence>
<feature type="transmembrane region" description="Helical" evidence="7">
    <location>
        <begin position="162"/>
        <end position="182"/>
    </location>
</feature>
<sequence>MPPALLRLGRQLVLVPIVAIASYFLMAALPLTTADDAKRQVAPEVLASYQRDLGLGQPLGFLRPWEKLFRGERLGTSAQGITGDELLWKLSGSVGVGLVALVLALGWALAFALLRARWRRSRLSVLGDALPAAAFGTPVFIPALLLAPAVVERGHLLPELTAAFVISVWPGIFLGTLVADALDTELARDYVRTALGKGLSPRSVLWRHVLPNVLPALLDAVGPVATALLAGSFAAERVFGLPYFGQLYVLAVLQKQVAVVVVATTVFASLLVLVGLAVEFVRLLVDPRAREARS</sequence>
<organism evidence="9 10">
    <name type="scientific">Archangium violaceum Cb vi76</name>
    <dbReference type="NCBI Taxonomy" id="1406225"/>
    <lineage>
        <taxon>Bacteria</taxon>
        <taxon>Pseudomonadati</taxon>
        <taxon>Myxococcota</taxon>
        <taxon>Myxococcia</taxon>
        <taxon>Myxococcales</taxon>
        <taxon>Cystobacterineae</taxon>
        <taxon>Archangiaceae</taxon>
        <taxon>Archangium</taxon>
    </lineage>
</organism>
<feature type="transmembrane region" description="Helical" evidence="7">
    <location>
        <begin position="213"/>
        <end position="235"/>
    </location>
</feature>
<evidence type="ECO:0000256" key="1">
    <source>
        <dbReference type="ARBA" id="ARBA00004651"/>
    </source>
</evidence>
<name>A0A084SLJ9_9BACT</name>
<keyword evidence="2 7" id="KW-0813">Transport</keyword>
<proteinExistence type="inferred from homology"/>
<keyword evidence="6 7" id="KW-0472">Membrane</keyword>
<dbReference type="InterPro" id="IPR000515">
    <property type="entry name" value="MetI-like"/>
</dbReference>
<evidence type="ECO:0000313" key="9">
    <source>
        <dbReference type="EMBL" id="KFA89334.1"/>
    </source>
</evidence>
<feature type="domain" description="ABC transmembrane type-1" evidence="8">
    <location>
        <begin position="90"/>
        <end position="282"/>
    </location>
</feature>
<comment type="caution">
    <text evidence="9">The sequence shown here is derived from an EMBL/GenBank/DDBJ whole genome shotgun (WGS) entry which is preliminary data.</text>
</comment>
<dbReference type="GO" id="GO:0005886">
    <property type="term" value="C:plasma membrane"/>
    <property type="evidence" value="ECO:0007669"/>
    <property type="project" value="UniProtKB-SubCell"/>
</dbReference>
<comment type="similarity">
    <text evidence="7">Belongs to the binding-protein-dependent transport system permease family.</text>
</comment>
<dbReference type="Gene3D" id="1.10.3720.10">
    <property type="entry name" value="MetI-like"/>
    <property type="match status" value="1"/>
</dbReference>
<evidence type="ECO:0000256" key="6">
    <source>
        <dbReference type="ARBA" id="ARBA00023136"/>
    </source>
</evidence>
<dbReference type="CDD" id="cd06261">
    <property type="entry name" value="TM_PBP2"/>
    <property type="match status" value="1"/>
</dbReference>
<dbReference type="PROSITE" id="PS50928">
    <property type="entry name" value="ABC_TM1"/>
    <property type="match status" value="1"/>
</dbReference>
<accession>A0A084SLJ9</accession>
<feature type="transmembrane region" description="Helical" evidence="7">
    <location>
        <begin position="257"/>
        <end position="285"/>
    </location>
</feature>
<dbReference type="RefSeq" id="WP_043405382.1">
    <property type="nucleotide sequence ID" value="NZ_JPMI01000247.1"/>
</dbReference>
<evidence type="ECO:0000256" key="5">
    <source>
        <dbReference type="ARBA" id="ARBA00022989"/>
    </source>
</evidence>
<feature type="transmembrane region" description="Helical" evidence="7">
    <location>
        <begin position="94"/>
        <end position="114"/>
    </location>
</feature>
<dbReference type="Pfam" id="PF00528">
    <property type="entry name" value="BPD_transp_1"/>
    <property type="match status" value="1"/>
</dbReference>
<dbReference type="SUPFAM" id="SSF161098">
    <property type="entry name" value="MetI-like"/>
    <property type="match status" value="1"/>
</dbReference>
<feature type="transmembrane region" description="Helical" evidence="7">
    <location>
        <begin position="12"/>
        <end position="31"/>
    </location>
</feature>